<dbReference type="InterPro" id="IPR036761">
    <property type="entry name" value="TTHA0802/YceI-like_sf"/>
</dbReference>
<feature type="domain" description="Lipid/polyisoprenoid-binding YceI-like" evidence="1">
    <location>
        <begin position="30"/>
        <end position="191"/>
    </location>
</feature>
<dbReference type="SUPFAM" id="SSF101874">
    <property type="entry name" value="YceI-like"/>
    <property type="match status" value="1"/>
</dbReference>
<dbReference type="EMBL" id="FONW01000006">
    <property type="protein sequence ID" value="SFF44029.1"/>
    <property type="molecule type" value="Genomic_DNA"/>
</dbReference>
<dbReference type="AlphaFoldDB" id="A0A1I2INY0"/>
<accession>A0A1I2INY0</accession>
<dbReference type="Pfam" id="PF04264">
    <property type="entry name" value="YceI"/>
    <property type="match status" value="1"/>
</dbReference>
<dbReference type="STRING" id="655355.SAMN05216283_106159"/>
<reference evidence="2 3" key="1">
    <citation type="submission" date="2016-10" db="EMBL/GenBank/DDBJ databases">
        <authorList>
            <person name="de Groot N.N."/>
        </authorList>
    </citation>
    <scope>NUCLEOTIDE SEQUENCE [LARGE SCALE GENOMIC DNA]</scope>
    <source>
        <strain evidence="2 3">CGMCC 1.9156</strain>
    </source>
</reference>
<evidence type="ECO:0000259" key="1">
    <source>
        <dbReference type="SMART" id="SM00867"/>
    </source>
</evidence>
<evidence type="ECO:0000313" key="2">
    <source>
        <dbReference type="EMBL" id="SFF44029.1"/>
    </source>
</evidence>
<gene>
    <name evidence="2" type="ORF">SAMN05216283_106159</name>
</gene>
<evidence type="ECO:0000313" key="3">
    <source>
        <dbReference type="Proteomes" id="UP000198964"/>
    </source>
</evidence>
<protein>
    <submittedName>
        <fullName evidence="2">YceI-like domain-containing protein</fullName>
    </submittedName>
</protein>
<dbReference type="Proteomes" id="UP000198964">
    <property type="component" value="Unassembled WGS sequence"/>
</dbReference>
<sequence>MKRMKDILRLGTLIAVLFLGIQNLAVAQVSYMLDEAESSAFVRGTSTIHDWEMKVEQLQGSITLAEAGSINSLQKGNFQTNVESLKSDRNLMNKKTYEALKSKKHPQITVQVNSVKEVQGKLVANLVVTIAGQTQKVTDEIELKTLANQALSVQGILDLKMTSYQVEPPVALMGTIKTDDEVKVAYHLIFKQK</sequence>
<dbReference type="PANTHER" id="PTHR34406">
    <property type="entry name" value="PROTEIN YCEI"/>
    <property type="match status" value="1"/>
</dbReference>
<dbReference type="SMART" id="SM00867">
    <property type="entry name" value="YceI"/>
    <property type="match status" value="1"/>
</dbReference>
<organism evidence="2 3">
    <name type="scientific">Sunxiuqinia elliptica</name>
    <dbReference type="NCBI Taxonomy" id="655355"/>
    <lineage>
        <taxon>Bacteria</taxon>
        <taxon>Pseudomonadati</taxon>
        <taxon>Bacteroidota</taxon>
        <taxon>Bacteroidia</taxon>
        <taxon>Marinilabiliales</taxon>
        <taxon>Prolixibacteraceae</taxon>
        <taxon>Sunxiuqinia</taxon>
    </lineage>
</organism>
<dbReference type="PANTHER" id="PTHR34406:SF1">
    <property type="entry name" value="PROTEIN YCEI"/>
    <property type="match status" value="1"/>
</dbReference>
<proteinExistence type="predicted"/>
<dbReference type="RefSeq" id="WP_093920290.1">
    <property type="nucleotide sequence ID" value="NZ_FONW01000006.1"/>
</dbReference>
<dbReference type="InterPro" id="IPR007372">
    <property type="entry name" value="Lipid/polyisoprenoid-bd_YceI"/>
</dbReference>
<keyword evidence="3" id="KW-1185">Reference proteome</keyword>
<dbReference type="Gene3D" id="2.40.128.110">
    <property type="entry name" value="Lipid/polyisoprenoid-binding, YceI-like"/>
    <property type="match status" value="1"/>
</dbReference>
<name>A0A1I2INY0_9BACT</name>